<dbReference type="Gene3D" id="2.60.120.1130">
    <property type="match status" value="1"/>
</dbReference>
<feature type="chain" id="PRO_5030022876" description="DUF3857 domain-containing protein" evidence="1">
    <location>
        <begin position="26"/>
        <end position="662"/>
    </location>
</feature>
<proteinExistence type="predicted"/>
<reference evidence="4" key="1">
    <citation type="submission" date="2017-01" db="EMBL/GenBank/DDBJ databases">
        <authorList>
            <person name="Varghese N."/>
            <person name="Submissions S."/>
        </authorList>
    </citation>
    <scope>NUCLEOTIDE SEQUENCE [LARGE SCALE GENOMIC DNA]</scope>
    <source>
        <strain evidence="4">DSM 21054</strain>
    </source>
</reference>
<keyword evidence="4" id="KW-1185">Reference proteome</keyword>
<feature type="domain" description="DUF3857" evidence="2">
    <location>
        <begin position="72"/>
        <end position="216"/>
    </location>
</feature>
<dbReference type="InterPro" id="IPR024618">
    <property type="entry name" value="DUF3857"/>
</dbReference>
<dbReference type="STRING" id="477680.SAMN05421788_106275"/>
<dbReference type="Gene3D" id="2.60.40.3140">
    <property type="match status" value="1"/>
</dbReference>
<organism evidence="3 4">
    <name type="scientific">Filimonas lacunae</name>
    <dbReference type="NCBI Taxonomy" id="477680"/>
    <lineage>
        <taxon>Bacteria</taxon>
        <taxon>Pseudomonadati</taxon>
        <taxon>Bacteroidota</taxon>
        <taxon>Chitinophagia</taxon>
        <taxon>Chitinophagales</taxon>
        <taxon>Chitinophagaceae</taxon>
        <taxon>Filimonas</taxon>
    </lineage>
</organism>
<accession>A0A173MFJ1</accession>
<protein>
    <recommendedName>
        <fullName evidence="2">DUF3857 domain-containing protein</fullName>
    </recommendedName>
</protein>
<evidence type="ECO:0000313" key="3">
    <source>
        <dbReference type="EMBL" id="SIT25278.1"/>
    </source>
</evidence>
<dbReference type="EMBL" id="FTOR01000006">
    <property type="protein sequence ID" value="SIT25278.1"/>
    <property type="molecule type" value="Genomic_DNA"/>
</dbReference>
<evidence type="ECO:0000313" key="4">
    <source>
        <dbReference type="Proteomes" id="UP000186917"/>
    </source>
</evidence>
<dbReference type="Proteomes" id="UP000186917">
    <property type="component" value="Unassembled WGS sequence"/>
</dbReference>
<evidence type="ECO:0000259" key="2">
    <source>
        <dbReference type="Pfam" id="PF12969"/>
    </source>
</evidence>
<dbReference type="AlphaFoldDB" id="A0A173MFJ1"/>
<dbReference type="KEGG" id="fln:FLA_2224"/>
<dbReference type="Pfam" id="PF12969">
    <property type="entry name" value="DUF3857"/>
    <property type="match status" value="1"/>
</dbReference>
<sequence length="662" mass="74368">MSVQKLVFTLGYFATTAFSVSSLWAQSAVWPAPAALHQVNAAYAQAPAVIILNKHTIEHKTEEGNLVREDSYYQVFKIHSAEGQELFTHYPTLRPLQSKLYNMKARITLANGKSFDITPHTVKMDAARDEKGYARDGQWVQCFRVDSVQKDAEVELMYQVKSNVELFGSEVLQDDWLPCQQAVFTFITSDELRFSVKGFHGCVVEDETIAADNRRFIIANAVNLPALPDEKFSFAAKHRARIDYKLSYNANSPARLYTWNAFAKKASQLYTTRNASEEKALAQLIAQISIPLTAGQGGQVAAIEDYVKTNIHIAPPGDSLANLTDLVQIIDNKKAGKEGAIRLMAGLLTQMKIPFQLAFTANRTDIPLDEELEYWERAKEVLLYFPAINKYISAGEAETRYPHMNPLQAGTRALLVKDTVMGARKAVGTSFQWVPMDSAQYNFYNLEEEVNVNPRMDSVFIKEKRLLGGYAGADYLPAYRNQPREKQGEMSKALLALPGDNQMTHVQVRNFDYADAYARKPLTLTADVYSRSLITNMMNKKLVLNIGKLIGEQYPAVSDTTRKLPVELDFGRTVTRTITLRLPRTYLVTNADELKTNISYTTAEGGSLSFKSSYSIKGYTLFLTVQETYSQVEYSAADYSHFIAVRNAAAAFYEKILILEKK</sequence>
<dbReference type="RefSeq" id="WP_076380466.1">
    <property type="nucleotide sequence ID" value="NZ_AP017422.1"/>
</dbReference>
<keyword evidence="1" id="KW-0732">Signal</keyword>
<gene>
    <name evidence="3" type="ORF">SAMN05421788_106275</name>
</gene>
<evidence type="ECO:0000256" key="1">
    <source>
        <dbReference type="SAM" id="SignalP"/>
    </source>
</evidence>
<feature type="signal peptide" evidence="1">
    <location>
        <begin position="1"/>
        <end position="25"/>
    </location>
</feature>
<dbReference type="OrthoDB" id="1153981at2"/>
<name>A0A173MFJ1_9BACT</name>